<name>A0ABQ8V346_9AGAR</name>
<proteinExistence type="predicted"/>
<protein>
    <submittedName>
        <fullName evidence="1">Uncharacterized protein</fullName>
    </submittedName>
</protein>
<reference evidence="1" key="1">
    <citation type="submission" date="2022-08" db="EMBL/GenBank/DDBJ databases">
        <title>A Global Phylogenomic Analysis of the Shiitake Genus Lentinula.</title>
        <authorList>
            <consortium name="DOE Joint Genome Institute"/>
            <person name="Sierra-Patev S."/>
            <person name="Min B."/>
            <person name="Naranjo-Ortiz M."/>
            <person name="Looney B."/>
            <person name="Konkel Z."/>
            <person name="Slot J.C."/>
            <person name="Sakamoto Y."/>
            <person name="Steenwyk J.L."/>
            <person name="Rokas A."/>
            <person name="Carro J."/>
            <person name="Camarero S."/>
            <person name="Ferreira P."/>
            <person name="Molpeceres G."/>
            <person name="Ruiz-Duenas F.J."/>
            <person name="Serrano A."/>
            <person name="Henrissat B."/>
            <person name="Drula E."/>
            <person name="Hughes K.W."/>
            <person name="Mata J.L."/>
            <person name="Ishikawa N.K."/>
            <person name="Vargas-Isla R."/>
            <person name="Ushijima S."/>
            <person name="Smith C.A."/>
            <person name="Ahrendt S."/>
            <person name="Andreopoulos W."/>
            <person name="He G."/>
            <person name="Labutti K."/>
            <person name="Lipzen A."/>
            <person name="Ng V."/>
            <person name="Riley R."/>
            <person name="Sandor L."/>
            <person name="Barry K."/>
            <person name="Martinez A.T."/>
            <person name="Xiao Y."/>
            <person name="Gibbons J.G."/>
            <person name="Terashima K."/>
            <person name="Grigoriev I.V."/>
            <person name="Hibbett D.S."/>
        </authorList>
    </citation>
    <scope>NUCLEOTIDE SEQUENCE</scope>
    <source>
        <strain evidence="1">RHP3577 ss4</strain>
    </source>
</reference>
<gene>
    <name evidence="1" type="ORF">C8R41DRAFT_905473</name>
</gene>
<dbReference type="Proteomes" id="UP001150217">
    <property type="component" value="Unassembled WGS sequence"/>
</dbReference>
<evidence type="ECO:0000313" key="1">
    <source>
        <dbReference type="EMBL" id="KAJ4471899.1"/>
    </source>
</evidence>
<comment type="caution">
    <text evidence="1">The sequence shown here is derived from an EMBL/GenBank/DDBJ whole genome shotgun (WGS) entry which is preliminary data.</text>
</comment>
<organism evidence="1 2">
    <name type="scientific">Lentinula lateritia</name>
    <dbReference type="NCBI Taxonomy" id="40482"/>
    <lineage>
        <taxon>Eukaryota</taxon>
        <taxon>Fungi</taxon>
        <taxon>Dikarya</taxon>
        <taxon>Basidiomycota</taxon>
        <taxon>Agaricomycotina</taxon>
        <taxon>Agaricomycetes</taxon>
        <taxon>Agaricomycetidae</taxon>
        <taxon>Agaricales</taxon>
        <taxon>Marasmiineae</taxon>
        <taxon>Omphalotaceae</taxon>
        <taxon>Lentinula</taxon>
    </lineage>
</organism>
<keyword evidence="2" id="KW-1185">Reference proteome</keyword>
<accession>A0ABQ8V346</accession>
<dbReference type="EMBL" id="JANVFT010000085">
    <property type="protein sequence ID" value="KAJ4471899.1"/>
    <property type="molecule type" value="Genomic_DNA"/>
</dbReference>
<sequence>MDRLESCLFCYQQVPHTPLFPIRFYKAWRRWQATLSDPCPYKARWLLIIMSIGYVSHPDVQWRNDKSISPVPLLPKLDNAGYQNHPHHCNLLTHLWLSPCRASNHRHLRRLQCLHIILRLHWNMCTCFVRWRTCGMPGWTKEYVGDIV</sequence>
<evidence type="ECO:0000313" key="2">
    <source>
        <dbReference type="Proteomes" id="UP001150217"/>
    </source>
</evidence>